<reference evidence="2 3" key="1">
    <citation type="journal article" date="2018" name="Front. Microbiol.">
        <title>Description and Comparative Genomics of Macrococcus caseolyticus subsp. hominis subsp. nov., Macrococcus goetzii sp. nov., Macrococcus epidermidis sp. nov., and Macrococcus bohemicus sp. nov., Novel Macrococci From Human Clinical Material With Virulence Potential and Suspected Uptake of Foreign DNA by Natural Transformation.</title>
        <authorList>
            <person name="Maslanova I."/>
            <person name="Wertheimer Z."/>
            <person name="Sedlacek I."/>
            <person name="Svec P."/>
            <person name="Indrakova A."/>
            <person name="Kovarovic V."/>
            <person name="Schumann P."/>
            <person name="Sproer C."/>
            <person name="Kralova S."/>
            <person name="Sedo O."/>
            <person name="Kristofova L."/>
            <person name="Vrbovska V."/>
            <person name="Fuzik T."/>
            <person name="Petras P."/>
            <person name="Zdrahal Z."/>
            <person name="Ruzickova V."/>
            <person name="Doskar J."/>
            <person name="Pantucek R."/>
        </authorList>
    </citation>
    <scope>NUCLEOTIDE SEQUENCE [LARGE SCALE GENOMIC DNA]</scope>
    <source>
        <strain evidence="2 3">01/688</strain>
    </source>
</reference>
<dbReference type="SMART" id="SM01118">
    <property type="entry name" value="CYTH"/>
    <property type="match status" value="1"/>
</dbReference>
<evidence type="ECO:0000313" key="3">
    <source>
        <dbReference type="Proteomes" id="UP000249808"/>
    </source>
</evidence>
<comment type="caution">
    <text evidence="2">The sequence shown here is derived from an EMBL/GenBank/DDBJ whole genome shotgun (WGS) entry which is preliminary data.</text>
</comment>
<dbReference type="PROSITE" id="PS51707">
    <property type="entry name" value="CYTH"/>
    <property type="match status" value="1"/>
</dbReference>
<name>A0A327ZVR4_9STAP</name>
<dbReference type="InterPro" id="IPR023577">
    <property type="entry name" value="CYTH_domain"/>
</dbReference>
<keyword evidence="3" id="KW-1185">Reference proteome</keyword>
<evidence type="ECO:0000313" key="2">
    <source>
        <dbReference type="EMBL" id="RAK46247.1"/>
    </source>
</evidence>
<accession>A0A327ZVR4</accession>
<dbReference type="Pfam" id="PF01928">
    <property type="entry name" value="CYTH"/>
    <property type="match status" value="1"/>
</dbReference>
<sequence length="208" mass="24739">MLYIIKIYKRGFTMEELEIEFKNLLDYSTYEKLKNALFIDAPMITQTNFYIDTNQFDLKSQKCALRIRDNGASKMMTLKIPQTIGVMEYSGVIDERIIDQEYIEQRYIPENIEQQLKKMNIADNSLRVFGALSTERREIEYKSGLLVLDASYYLDTSDYELEYEVNDYEEGKVHFDALLEYYNIDKQETMSKVQRFYNHYSKLSSKIL</sequence>
<dbReference type="EMBL" id="PZJH01000001">
    <property type="protein sequence ID" value="RAK46247.1"/>
    <property type="molecule type" value="Genomic_DNA"/>
</dbReference>
<dbReference type="Gene3D" id="2.40.320.10">
    <property type="entry name" value="Hypothetical Protein Pfu-838710-001"/>
    <property type="match status" value="1"/>
</dbReference>
<dbReference type="AlphaFoldDB" id="A0A327ZVR4"/>
<dbReference type="SUPFAM" id="SSF55154">
    <property type="entry name" value="CYTH-like phosphatases"/>
    <property type="match status" value="1"/>
</dbReference>
<feature type="domain" description="CYTH" evidence="1">
    <location>
        <begin position="16"/>
        <end position="203"/>
    </location>
</feature>
<dbReference type="InterPro" id="IPR033469">
    <property type="entry name" value="CYTH-like_dom_sf"/>
</dbReference>
<dbReference type="CDD" id="cd07762">
    <property type="entry name" value="CYTH-like_Pase_1"/>
    <property type="match status" value="1"/>
</dbReference>
<dbReference type="Proteomes" id="UP000249808">
    <property type="component" value="Unassembled WGS sequence"/>
</dbReference>
<dbReference type="InterPro" id="IPR009195">
    <property type="entry name" value="Uncharacterised_YjbK"/>
</dbReference>
<organism evidence="2 3">
    <name type="scientific">Macrococcus epidermidis</name>
    <dbReference type="NCBI Taxonomy" id="1902580"/>
    <lineage>
        <taxon>Bacteria</taxon>
        <taxon>Bacillati</taxon>
        <taxon>Bacillota</taxon>
        <taxon>Bacilli</taxon>
        <taxon>Bacillales</taxon>
        <taxon>Staphylococcaceae</taxon>
        <taxon>Macrococcus</taxon>
    </lineage>
</organism>
<gene>
    <name evidence="2" type="ORF">BHU61_02020</name>
</gene>
<proteinExistence type="predicted"/>
<dbReference type="PIRSF" id="PIRSF012526">
    <property type="entry name" value="CYTH_UCP012526"/>
    <property type="match status" value="1"/>
</dbReference>
<protein>
    <submittedName>
        <fullName evidence="2">CYTH domain-containing protein</fullName>
    </submittedName>
</protein>
<evidence type="ECO:0000259" key="1">
    <source>
        <dbReference type="PROSITE" id="PS51707"/>
    </source>
</evidence>